<proteinExistence type="inferred from homology"/>
<dbReference type="PANTHER" id="PTHR13049">
    <property type="entry name" value="DUF814-RELATED"/>
    <property type="match status" value="1"/>
</dbReference>
<accession>A0A6C0KHH8</accession>
<name>A0A6C0KHH8_9ZZZZ</name>
<protein>
    <recommendedName>
        <fullName evidence="2">NFACT RNA-binding domain-containing protein</fullName>
    </recommendedName>
</protein>
<dbReference type="InterPro" id="IPR008532">
    <property type="entry name" value="NFACT_RNA-bd"/>
</dbReference>
<evidence type="ECO:0000256" key="1">
    <source>
        <dbReference type="ARBA" id="ARBA00008998"/>
    </source>
</evidence>
<reference evidence="3" key="1">
    <citation type="journal article" date="2020" name="Nature">
        <title>Giant virus diversity and host interactions through global metagenomics.</title>
        <authorList>
            <person name="Schulz F."/>
            <person name="Roux S."/>
            <person name="Paez-Espino D."/>
            <person name="Jungbluth S."/>
            <person name="Walsh D.A."/>
            <person name="Denef V.J."/>
            <person name="McMahon K.D."/>
            <person name="Konstantinidis K.T."/>
            <person name="Eloe-Fadrosh E.A."/>
            <person name="Kyrpides N.C."/>
            <person name="Woyke T."/>
        </authorList>
    </citation>
    <scope>NUCLEOTIDE SEQUENCE</scope>
    <source>
        <strain evidence="3">GVMAG-S-3300012000-57</strain>
    </source>
</reference>
<feature type="domain" description="NFACT RNA-binding" evidence="2">
    <location>
        <begin position="9"/>
        <end position="105"/>
    </location>
</feature>
<dbReference type="Pfam" id="PF05670">
    <property type="entry name" value="NFACT-R_1"/>
    <property type="match status" value="1"/>
</dbReference>
<evidence type="ECO:0000313" key="3">
    <source>
        <dbReference type="EMBL" id="QHU17445.1"/>
    </source>
</evidence>
<dbReference type="InterPro" id="IPR039730">
    <property type="entry name" value="Jlp2/Ccd25"/>
</dbReference>
<dbReference type="EMBL" id="MN740907">
    <property type="protein sequence ID" value="QHU17445.1"/>
    <property type="molecule type" value="Genomic_DNA"/>
</dbReference>
<evidence type="ECO:0000259" key="2">
    <source>
        <dbReference type="Pfam" id="PF05670"/>
    </source>
</evidence>
<dbReference type="AlphaFoldDB" id="A0A6C0KHH8"/>
<dbReference type="PANTHER" id="PTHR13049:SF2">
    <property type="entry name" value="COILED-COIL DOMAIN-CONTAINING PROTEIN 25"/>
    <property type="match status" value="1"/>
</dbReference>
<organism evidence="3">
    <name type="scientific">viral metagenome</name>
    <dbReference type="NCBI Taxonomy" id="1070528"/>
    <lineage>
        <taxon>unclassified sequences</taxon>
        <taxon>metagenomes</taxon>
        <taxon>organismal metagenomes</taxon>
    </lineage>
</organism>
<sequence>MKTDVVYLKNINRDIVYLIGTNAQDNFDVIDASQPDDLWFHVKDMPSCHVVAKIPDDISDRKQILSIAKRGAILCKQHSKYASVQNLEIIYTAIKNVEKTAIPGSVNTTSTKSVKV</sequence>
<comment type="similarity">
    <text evidence="1">Belongs to the CCDC25 family.</text>
</comment>